<sequence length="90" mass="10199">MSQHTPNELTAIFKRDADLLTRLKTQNAHYARLAEEYHEVNRAVHRHESEAEVVSDDHAEELKKRRLALLDEITTIVERARSADAPGAAA</sequence>
<proteinExistence type="predicted"/>
<dbReference type="Gene3D" id="6.10.280.50">
    <property type="match status" value="1"/>
</dbReference>
<accession>A0ABP9KET9</accession>
<evidence type="ECO:0000313" key="2">
    <source>
        <dbReference type="Proteomes" id="UP001500518"/>
    </source>
</evidence>
<protein>
    <recommendedName>
        <fullName evidence="3">DUF465 domain-containing protein</fullName>
    </recommendedName>
</protein>
<evidence type="ECO:0000313" key="1">
    <source>
        <dbReference type="EMBL" id="GAA5055292.1"/>
    </source>
</evidence>
<keyword evidence="2" id="KW-1185">Reference proteome</keyword>
<dbReference type="Pfam" id="PF04325">
    <property type="entry name" value="DUF465"/>
    <property type="match status" value="1"/>
</dbReference>
<dbReference type="InterPro" id="IPR038444">
    <property type="entry name" value="DUF465_sf"/>
</dbReference>
<dbReference type="InterPro" id="IPR007420">
    <property type="entry name" value="DUF465"/>
</dbReference>
<dbReference type="RefSeq" id="WP_346032850.1">
    <property type="nucleotide sequence ID" value="NZ_BAABHV010000010.1"/>
</dbReference>
<comment type="caution">
    <text evidence="1">The sequence shown here is derived from an EMBL/GenBank/DDBJ whole genome shotgun (WGS) entry which is preliminary data.</text>
</comment>
<dbReference type="EMBL" id="BAABHV010000010">
    <property type="protein sequence ID" value="GAA5055292.1"/>
    <property type="molecule type" value="Genomic_DNA"/>
</dbReference>
<organism evidence="1 2">
    <name type="scientific">Erythrobacter westpacificensis</name>
    <dbReference type="NCBI Taxonomy" id="1055231"/>
    <lineage>
        <taxon>Bacteria</taxon>
        <taxon>Pseudomonadati</taxon>
        <taxon>Pseudomonadota</taxon>
        <taxon>Alphaproteobacteria</taxon>
        <taxon>Sphingomonadales</taxon>
        <taxon>Erythrobacteraceae</taxon>
        <taxon>Erythrobacter/Porphyrobacter group</taxon>
        <taxon>Erythrobacter</taxon>
    </lineage>
</organism>
<name>A0ABP9KET9_9SPHN</name>
<dbReference type="Proteomes" id="UP001500518">
    <property type="component" value="Unassembled WGS sequence"/>
</dbReference>
<gene>
    <name evidence="1" type="ORF">GCM10023208_19030</name>
</gene>
<evidence type="ECO:0008006" key="3">
    <source>
        <dbReference type="Google" id="ProtNLM"/>
    </source>
</evidence>
<reference evidence="2" key="1">
    <citation type="journal article" date="2019" name="Int. J. Syst. Evol. Microbiol.">
        <title>The Global Catalogue of Microorganisms (GCM) 10K type strain sequencing project: providing services to taxonomists for standard genome sequencing and annotation.</title>
        <authorList>
            <consortium name="The Broad Institute Genomics Platform"/>
            <consortium name="The Broad Institute Genome Sequencing Center for Infectious Disease"/>
            <person name="Wu L."/>
            <person name="Ma J."/>
        </authorList>
    </citation>
    <scope>NUCLEOTIDE SEQUENCE [LARGE SCALE GENOMIC DNA]</scope>
    <source>
        <strain evidence="2">JCM 18014</strain>
    </source>
</reference>